<name>A0AAE0Z264_9GAST</name>
<sequence length="314" mass="35797">MTDRFYFFFLQFFTKWLGKDLTSFSKFLVYPKKQKFQNLISEKLTNCETSINSRFIRRHVYGSSGGLKNEKMKTRYKKAKRILTFYYNHFGLKPPYVVLICGTFCKQALTDKINIAEQLPKYLSGEVQLFTTKCAVKECELGGSLLYGPFKVLSQYDILDCPHSWFKGSTKCMRKMAVRERGKIILATQDEELASSVREHNVPLLHISHNSINLEAPSSAAKDFAVDKTSQKLTLSKKQEVTIAKLKEEMGLPTEVGMKKKKKKRGVNPLSCKKKKTVMNGVANGGVETTSKKSRKKRKKVKIPAHVKDALLKS</sequence>
<keyword evidence="4" id="KW-0539">Nucleus</keyword>
<proteinExistence type="inferred from homology"/>
<feature type="domain" description="UTP23 sensor motif region" evidence="8">
    <location>
        <begin position="259"/>
        <end position="276"/>
    </location>
</feature>
<evidence type="ECO:0000313" key="10">
    <source>
        <dbReference type="Proteomes" id="UP001283361"/>
    </source>
</evidence>
<dbReference type="Pfam" id="PF24779">
    <property type="entry name" value="UTP23_sensor"/>
    <property type="match status" value="1"/>
</dbReference>
<comment type="subcellular location">
    <subcellularLocation>
        <location evidence="1">Nucleus</location>
        <location evidence="1">Nucleolus</location>
    </subcellularLocation>
</comment>
<keyword evidence="10" id="KW-1185">Reference proteome</keyword>
<evidence type="ECO:0000259" key="8">
    <source>
        <dbReference type="Pfam" id="PF24779"/>
    </source>
</evidence>
<accession>A0AAE0Z264</accession>
<dbReference type="AlphaFoldDB" id="A0AAE0Z264"/>
<dbReference type="GO" id="GO:0032040">
    <property type="term" value="C:small-subunit processome"/>
    <property type="evidence" value="ECO:0007669"/>
    <property type="project" value="InterPro"/>
</dbReference>
<reference evidence="9" key="1">
    <citation type="journal article" date="2023" name="G3 (Bethesda)">
        <title>A reference genome for the long-term kleptoplast-retaining sea slug Elysia crispata morphotype clarki.</title>
        <authorList>
            <person name="Eastman K.E."/>
            <person name="Pendleton A.L."/>
            <person name="Shaikh M.A."/>
            <person name="Suttiyut T."/>
            <person name="Ogas R."/>
            <person name="Tomko P."/>
            <person name="Gavelis G."/>
            <person name="Widhalm J.R."/>
            <person name="Wisecaver J.H."/>
        </authorList>
    </citation>
    <scope>NUCLEOTIDE SEQUENCE</scope>
    <source>
        <strain evidence="9">ECLA1</strain>
    </source>
</reference>
<feature type="region of interest" description="Disordered" evidence="7">
    <location>
        <begin position="279"/>
        <end position="314"/>
    </location>
</feature>
<keyword evidence="2" id="KW-0690">Ribosome biogenesis</keyword>
<dbReference type="EMBL" id="JAWDGP010004902">
    <property type="protein sequence ID" value="KAK3761392.1"/>
    <property type="molecule type" value="Genomic_DNA"/>
</dbReference>
<dbReference type="Gene3D" id="3.40.50.1010">
    <property type="entry name" value="5'-nuclease"/>
    <property type="match status" value="1"/>
</dbReference>
<evidence type="ECO:0000256" key="7">
    <source>
        <dbReference type="SAM" id="MobiDB-lite"/>
    </source>
</evidence>
<evidence type="ECO:0000256" key="4">
    <source>
        <dbReference type="ARBA" id="ARBA00023242"/>
    </source>
</evidence>
<dbReference type="PANTHER" id="PTHR12416">
    <property type="entry name" value="RRNA-PROCESSING PROTEIN UTP23 HOMOLOG"/>
    <property type="match status" value="1"/>
</dbReference>
<dbReference type="SUPFAM" id="SSF88723">
    <property type="entry name" value="PIN domain-like"/>
    <property type="match status" value="1"/>
</dbReference>
<comment type="similarity">
    <text evidence="6">Belongs to the UTP23/FCF1 family. UTP23 subfamily.</text>
</comment>
<dbReference type="GO" id="GO:0006364">
    <property type="term" value="P:rRNA processing"/>
    <property type="evidence" value="ECO:0007669"/>
    <property type="project" value="UniProtKB-KW"/>
</dbReference>
<dbReference type="Proteomes" id="UP001283361">
    <property type="component" value="Unassembled WGS sequence"/>
</dbReference>
<dbReference type="InterPro" id="IPR006984">
    <property type="entry name" value="Fcf1/UTP23"/>
</dbReference>
<evidence type="ECO:0000256" key="2">
    <source>
        <dbReference type="ARBA" id="ARBA00022517"/>
    </source>
</evidence>
<comment type="function">
    <text evidence="5">Involved in rRNA-processing and ribosome biogenesis.</text>
</comment>
<organism evidence="9 10">
    <name type="scientific">Elysia crispata</name>
    <name type="common">lettuce slug</name>
    <dbReference type="NCBI Taxonomy" id="231223"/>
    <lineage>
        <taxon>Eukaryota</taxon>
        <taxon>Metazoa</taxon>
        <taxon>Spiralia</taxon>
        <taxon>Lophotrochozoa</taxon>
        <taxon>Mollusca</taxon>
        <taxon>Gastropoda</taxon>
        <taxon>Heterobranchia</taxon>
        <taxon>Euthyneura</taxon>
        <taxon>Panpulmonata</taxon>
        <taxon>Sacoglossa</taxon>
        <taxon>Placobranchoidea</taxon>
        <taxon>Plakobranchidae</taxon>
        <taxon>Elysia</taxon>
    </lineage>
</organism>
<evidence type="ECO:0000256" key="1">
    <source>
        <dbReference type="ARBA" id="ARBA00004604"/>
    </source>
</evidence>
<protein>
    <recommendedName>
        <fullName evidence="8">UTP23 sensor motif region domain-containing protein</fullName>
    </recommendedName>
</protein>
<dbReference type="InterPro" id="IPR029060">
    <property type="entry name" value="PIN-like_dom_sf"/>
</dbReference>
<comment type="caution">
    <text evidence="9">The sequence shown here is derived from an EMBL/GenBank/DDBJ whole genome shotgun (WGS) entry which is preliminary data.</text>
</comment>
<keyword evidence="3" id="KW-0698">rRNA processing</keyword>
<gene>
    <name evidence="9" type="ORF">RRG08_024259</name>
</gene>
<evidence type="ECO:0000256" key="5">
    <source>
        <dbReference type="ARBA" id="ARBA00037300"/>
    </source>
</evidence>
<dbReference type="Pfam" id="PF04900">
    <property type="entry name" value="Fcf1"/>
    <property type="match status" value="1"/>
</dbReference>
<feature type="compositionally biased region" description="Basic residues" evidence="7">
    <location>
        <begin position="292"/>
        <end position="305"/>
    </location>
</feature>
<evidence type="ECO:0000313" key="9">
    <source>
        <dbReference type="EMBL" id="KAK3761392.1"/>
    </source>
</evidence>
<evidence type="ECO:0000256" key="3">
    <source>
        <dbReference type="ARBA" id="ARBA00022552"/>
    </source>
</evidence>
<evidence type="ECO:0000256" key="6">
    <source>
        <dbReference type="ARBA" id="ARBA00038503"/>
    </source>
</evidence>
<dbReference type="InterPro" id="IPR057776">
    <property type="entry name" value="UTP23_sensor"/>
</dbReference>